<evidence type="ECO:0000313" key="9">
    <source>
        <dbReference type="Proteomes" id="UP000632222"/>
    </source>
</evidence>
<dbReference type="InterPro" id="IPR016454">
    <property type="entry name" value="Cysteine_dSase"/>
</dbReference>
<organism evidence="8 9">
    <name type="scientific">Deinococcus roseus</name>
    <dbReference type="NCBI Taxonomy" id="392414"/>
    <lineage>
        <taxon>Bacteria</taxon>
        <taxon>Thermotogati</taxon>
        <taxon>Deinococcota</taxon>
        <taxon>Deinococci</taxon>
        <taxon>Deinococcales</taxon>
        <taxon>Deinococcaceae</taxon>
        <taxon>Deinococcus</taxon>
    </lineage>
</organism>
<dbReference type="EMBL" id="BMOD01000004">
    <property type="protein sequence ID" value="GGJ31368.1"/>
    <property type="molecule type" value="Genomic_DNA"/>
</dbReference>
<comment type="similarity">
    <text evidence="2">Belongs to the class-V pyridoxal-phosphate-dependent aminotransferase family. Csd subfamily.</text>
</comment>
<dbReference type="PANTHER" id="PTHR43586:SF8">
    <property type="entry name" value="CYSTEINE DESULFURASE 1, CHLOROPLASTIC"/>
    <property type="match status" value="1"/>
</dbReference>
<keyword evidence="4" id="KW-0808">Transferase</keyword>
<evidence type="ECO:0000259" key="7">
    <source>
        <dbReference type="Pfam" id="PF00266"/>
    </source>
</evidence>
<reference evidence="9" key="1">
    <citation type="journal article" date="2019" name="Int. J. Syst. Evol. Microbiol.">
        <title>The Global Catalogue of Microorganisms (GCM) 10K type strain sequencing project: providing services to taxonomists for standard genome sequencing and annotation.</title>
        <authorList>
            <consortium name="The Broad Institute Genomics Platform"/>
            <consortium name="The Broad Institute Genome Sequencing Center for Infectious Disease"/>
            <person name="Wu L."/>
            <person name="Ma J."/>
        </authorList>
    </citation>
    <scope>NUCLEOTIDE SEQUENCE [LARGE SCALE GENOMIC DNA]</scope>
    <source>
        <strain evidence="9">JCM 14370</strain>
    </source>
</reference>
<evidence type="ECO:0000256" key="2">
    <source>
        <dbReference type="ARBA" id="ARBA00010447"/>
    </source>
</evidence>
<dbReference type="InterPro" id="IPR015421">
    <property type="entry name" value="PyrdxlP-dep_Trfase_major"/>
</dbReference>
<dbReference type="InterPro" id="IPR015424">
    <property type="entry name" value="PyrdxlP-dep_Trfase"/>
</dbReference>
<comment type="cofactor">
    <cofactor evidence="1">
        <name>pyridoxal 5'-phosphate</name>
        <dbReference type="ChEBI" id="CHEBI:597326"/>
    </cofactor>
</comment>
<dbReference type="EC" id="2.8.1.7" evidence="3"/>
<evidence type="ECO:0000256" key="5">
    <source>
        <dbReference type="ARBA" id="ARBA00022898"/>
    </source>
</evidence>
<dbReference type="InterPro" id="IPR010970">
    <property type="entry name" value="Cys_dSase_SufS"/>
</dbReference>
<gene>
    <name evidence="8" type="ORF">GCM10008938_16950</name>
</gene>
<keyword evidence="9" id="KW-1185">Reference proteome</keyword>
<protein>
    <recommendedName>
        <fullName evidence="3">cysteine desulfurase</fullName>
        <ecNumber evidence="3">2.8.1.7</ecNumber>
    </recommendedName>
</protein>
<feature type="domain" description="Aminotransferase class V" evidence="7">
    <location>
        <begin position="26"/>
        <end position="396"/>
    </location>
</feature>
<accession>A0ABQ2CXX2</accession>
<keyword evidence="5" id="KW-0663">Pyridoxal phosphate</keyword>
<dbReference type="NCBIfam" id="TIGR01979">
    <property type="entry name" value="sufS"/>
    <property type="match status" value="1"/>
</dbReference>
<comment type="caution">
    <text evidence="8">The sequence shown here is derived from an EMBL/GenBank/DDBJ whole genome shotgun (WGS) entry which is preliminary data.</text>
</comment>
<evidence type="ECO:0000256" key="4">
    <source>
        <dbReference type="ARBA" id="ARBA00022679"/>
    </source>
</evidence>
<dbReference type="Pfam" id="PF00266">
    <property type="entry name" value="Aminotran_5"/>
    <property type="match status" value="1"/>
</dbReference>
<dbReference type="RefSeq" id="WP_189002242.1">
    <property type="nucleotide sequence ID" value="NZ_BMOD01000004.1"/>
</dbReference>
<dbReference type="SUPFAM" id="SSF53383">
    <property type="entry name" value="PLP-dependent transferases"/>
    <property type="match status" value="1"/>
</dbReference>
<evidence type="ECO:0000256" key="1">
    <source>
        <dbReference type="ARBA" id="ARBA00001933"/>
    </source>
</evidence>
<proteinExistence type="inferred from homology"/>
<sequence>MMTRNWSQVREDFPILQRTVNGKKLVYLDSTATAQKPRAVIDALSHFYEHTNANIHRGAYSLSIESTEAYEEARSRVARLIQAPEQGIIFTRNTTEAINLVARTWALDHLKPGDQILVTEMEHHSNLVPWHIAAKATGAEVIGVRVTPEGRLDQQDYLQKLASGKVKLVAVAHISNALGTLNPVQQMTEQAHQAGALVLIDGAQSVPHLPVNVQELGADFFAFSGHKMCGPTGAGVLYARPELLEEMSPFLGGGEMIDQVYIDHSTYADLPRKFEAGTPAIAEVVALGVAAQYLQDLGMERIWQHEKDLMAYALDRIAEIPELTQYGPLGEDRAGVLSFNLQGVHAHDVAGFLDERGICVRSGHHCAQPLMRALKVGSTARASFYLYNTREDIDALVQALREIVAFFKE</sequence>
<dbReference type="InterPro" id="IPR000192">
    <property type="entry name" value="Aminotrans_V_dom"/>
</dbReference>
<evidence type="ECO:0000313" key="8">
    <source>
        <dbReference type="EMBL" id="GGJ31368.1"/>
    </source>
</evidence>
<dbReference type="InterPro" id="IPR015422">
    <property type="entry name" value="PyrdxlP-dep_Trfase_small"/>
</dbReference>
<name>A0ABQ2CXX2_9DEIO</name>
<dbReference type="Proteomes" id="UP000632222">
    <property type="component" value="Unassembled WGS sequence"/>
</dbReference>
<dbReference type="CDD" id="cd06453">
    <property type="entry name" value="SufS_like"/>
    <property type="match status" value="1"/>
</dbReference>
<evidence type="ECO:0000256" key="6">
    <source>
        <dbReference type="ARBA" id="ARBA00050776"/>
    </source>
</evidence>
<evidence type="ECO:0000256" key="3">
    <source>
        <dbReference type="ARBA" id="ARBA00012239"/>
    </source>
</evidence>
<dbReference type="PANTHER" id="PTHR43586">
    <property type="entry name" value="CYSTEINE DESULFURASE"/>
    <property type="match status" value="1"/>
</dbReference>
<comment type="catalytic activity">
    <reaction evidence="6">
        <text>(sulfur carrier)-H + L-cysteine = (sulfur carrier)-SH + L-alanine</text>
        <dbReference type="Rhea" id="RHEA:43892"/>
        <dbReference type="Rhea" id="RHEA-COMP:14737"/>
        <dbReference type="Rhea" id="RHEA-COMP:14739"/>
        <dbReference type="ChEBI" id="CHEBI:29917"/>
        <dbReference type="ChEBI" id="CHEBI:35235"/>
        <dbReference type="ChEBI" id="CHEBI:57972"/>
        <dbReference type="ChEBI" id="CHEBI:64428"/>
        <dbReference type="EC" id="2.8.1.7"/>
    </reaction>
</comment>
<dbReference type="PIRSF" id="PIRSF005572">
    <property type="entry name" value="NifS"/>
    <property type="match status" value="1"/>
</dbReference>
<dbReference type="Gene3D" id="3.40.640.10">
    <property type="entry name" value="Type I PLP-dependent aspartate aminotransferase-like (Major domain)"/>
    <property type="match status" value="1"/>
</dbReference>
<dbReference type="Gene3D" id="3.90.1150.10">
    <property type="entry name" value="Aspartate Aminotransferase, domain 1"/>
    <property type="match status" value="1"/>
</dbReference>